<feature type="compositionally biased region" description="Low complexity" evidence="1">
    <location>
        <begin position="345"/>
        <end position="356"/>
    </location>
</feature>
<organism evidence="3 4">
    <name type="scientific">Geotalea uraniireducens (strain Rf4)</name>
    <name type="common">Geobacter uraniireducens</name>
    <dbReference type="NCBI Taxonomy" id="351605"/>
    <lineage>
        <taxon>Bacteria</taxon>
        <taxon>Pseudomonadati</taxon>
        <taxon>Thermodesulfobacteriota</taxon>
        <taxon>Desulfuromonadia</taxon>
        <taxon>Geobacterales</taxon>
        <taxon>Geobacteraceae</taxon>
        <taxon>Geotalea</taxon>
    </lineage>
</organism>
<evidence type="ECO:0000259" key="2">
    <source>
        <dbReference type="Pfam" id="PF02120"/>
    </source>
</evidence>
<feature type="region of interest" description="Disordered" evidence="1">
    <location>
        <begin position="412"/>
        <end position="434"/>
    </location>
</feature>
<dbReference type="InterPro" id="IPR021136">
    <property type="entry name" value="Flagellar_hook_control-like_C"/>
</dbReference>
<dbReference type="OrthoDB" id="5432473at2"/>
<keyword evidence="4" id="KW-1185">Reference proteome</keyword>
<feature type="region of interest" description="Disordered" evidence="1">
    <location>
        <begin position="296"/>
        <end position="322"/>
    </location>
</feature>
<keyword evidence="3" id="KW-0282">Flagellum</keyword>
<feature type="region of interest" description="Disordered" evidence="1">
    <location>
        <begin position="340"/>
        <end position="365"/>
    </location>
</feature>
<dbReference type="Pfam" id="PF02120">
    <property type="entry name" value="Flg_hook"/>
    <property type="match status" value="1"/>
</dbReference>
<dbReference type="InterPro" id="IPR052563">
    <property type="entry name" value="FliK"/>
</dbReference>
<feature type="region of interest" description="Disordered" evidence="1">
    <location>
        <begin position="246"/>
        <end position="268"/>
    </location>
</feature>
<sequence length="604" mass="63393">MEIMQIIPQSLPPALPGAGLMTSDKTGHVPVRTPSGSSAFAALLREMASSSPPGMAMEELVGKSGMPAVPEEATVAVKPGKKESETEESSSATNELPLPMMIAANGMPMAMASILPSQMQDMAAQTESVGTTAVAEGLNPAATVAQQQGGVVKTEEEVVLPDSVLPAAKPTPLIPQPSMASKDASPVDIVLQQSNPAPAAEQPASAAQPVMVAPKLPPRADNHELPDTFHPPAKPDVTAAIMSKAENAAAQPGEPVAGDAKPLPQSSSHTVFPETVQFVAKAPETSSPQQVNVNAAGQTVPSQPPLTATPAQAASALQGSGNNAGEVQIPVITEPLVTTQPETNQQQSPAQSPSDPVVIAKSAQEKAVHQVRYETNQHLHGVAESSEAKSADSIATTPDTAKVEVVFQEPSSRKEFFDGENSSRSGMNEKMPGTLHNGAVTDVPKNFSVPEPQPKTEGTKTALSESILAQVKDGMATHDAKGRNQITISLKPAELGELKINVSMVDQRLKVEIVAENRMVKDALMGNLDSLKETLLKQNLTMDKFDVQTGVGHGFNQSFGDEKWVPRNQSHKNFTNVAGPTDDGAEQRVSYLTTGNNSLVDVRF</sequence>
<name>A5G982_GEOUR</name>
<dbReference type="CDD" id="cd17470">
    <property type="entry name" value="T3SS_Flik_C"/>
    <property type="match status" value="1"/>
</dbReference>
<evidence type="ECO:0000313" key="3">
    <source>
        <dbReference type="EMBL" id="ABQ28350.1"/>
    </source>
</evidence>
<feature type="compositionally biased region" description="Low complexity" evidence="1">
    <location>
        <begin position="305"/>
        <end position="317"/>
    </location>
</feature>
<dbReference type="PANTHER" id="PTHR37533">
    <property type="entry name" value="FLAGELLAR HOOK-LENGTH CONTROL PROTEIN"/>
    <property type="match status" value="1"/>
</dbReference>
<dbReference type="Proteomes" id="UP000006695">
    <property type="component" value="Chromosome"/>
</dbReference>
<reference evidence="3 4" key="1">
    <citation type="submission" date="2007-05" db="EMBL/GenBank/DDBJ databases">
        <title>Complete sequence of Geobacter uraniireducens Rf4.</title>
        <authorList>
            <consortium name="US DOE Joint Genome Institute"/>
            <person name="Copeland A."/>
            <person name="Lucas S."/>
            <person name="Lapidus A."/>
            <person name="Barry K."/>
            <person name="Detter J.C."/>
            <person name="Glavina del Rio T."/>
            <person name="Hammon N."/>
            <person name="Israni S."/>
            <person name="Dalin E."/>
            <person name="Tice H."/>
            <person name="Pitluck S."/>
            <person name="Chertkov O."/>
            <person name="Brettin T."/>
            <person name="Bruce D."/>
            <person name="Han C."/>
            <person name="Schmutz J."/>
            <person name="Larimer F."/>
            <person name="Land M."/>
            <person name="Hauser L."/>
            <person name="Kyrpides N."/>
            <person name="Mikhailova N."/>
            <person name="Shelobolina E."/>
            <person name="Aklujkar M."/>
            <person name="Lovley D."/>
            <person name="Richardson P."/>
        </authorList>
    </citation>
    <scope>NUCLEOTIDE SEQUENCE [LARGE SCALE GENOMIC DNA]</scope>
    <source>
        <strain evidence="3 4">Rf4</strain>
    </source>
</reference>
<feature type="domain" description="Flagellar hook-length control protein-like C-terminal" evidence="2">
    <location>
        <begin position="474"/>
        <end position="553"/>
    </location>
</feature>
<dbReference type="KEGG" id="gur:Gura_4207"/>
<dbReference type="HOGENOM" id="CLU_451834_0_0_7"/>
<dbReference type="RefSeq" id="WP_011940981.1">
    <property type="nucleotide sequence ID" value="NC_009483.1"/>
</dbReference>
<accession>A5G982</accession>
<dbReference type="PANTHER" id="PTHR37533:SF2">
    <property type="entry name" value="FLAGELLAR HOOK-LENGTH CONTROL PROTEIN"/>
    <property type="match status" value="1"/>
</dbReference>
<dbReference type="AlphaFoldDB" id="A5G982"/>
<feature type="region of interest" description="Disordered" evidence="1">
    <location>
        <begin position="73"/>
        <end position="94"/>
    </location>
</feature>
<keyword evidence="3" id="KW-0969">Cilium</keyword>
<gene>
    <name evidence="3" type="ordered locus">Gura_4207</name>
</gene>
<dbReference type="InterPro" id="IPR038610">
    <property type="entry name" value="FliK-like_C_sf"/>
</dbReference>
<evidence type="ECO:0000256" key="1">
    <source>
        <dbReference type="SAM" id="MobiDB-lite"/>
    </source>
</evidence>
<dbReference type="EMBL" id="CP000698">
    <property type="protein sequence ID" value="ABQ28350.1"/>
    <property type="molecule type" value="Genomic_DNA"/>
</dbReference>
<dbReference type="STRING" id="351605.Gura_4207"/>
<protein>
    <submittedName>
        <fullName evidence="3">Flagellar hook-length control protein</fullName>
    </submittedName>
</protein>
<keyword evidence="3" id="KW-0966">Cell projection</keyword>
<dbReference type="Gene3D" id="3.30.750.140">
    <property type="match status" value="1"/>
</dbReference>
<proteinExistence type="predicted"/>
<evidence type="ECO:0000313" key="4">
    <source>
        <dbReference type="Proteomes" id="UP000006695"/>
    </source>
</evidence>